<accession>A0A2P2Q754</accession>
<dbReference type="EMBL" id="GGEC01082334">
    <property type="protein sequence ID" value="MBX62818.1"/>
    <property type="molecule type" value="Transcribed_RNA"/>
</dbReference>
<protein>
    <submittedName>
        <fullName evidence="1">Uncharacterized protein</fullName>
    </submittedName>
</protein>
<sequence length="35" mass="4205">MNLLIIQEYYKIKLKLHTEIQQQQNPCMSIVLQVC</sequence>
<dbReference type="AlphaFoldDB" id="A0A2P2Q754"/>
<organism evidence="1">
    <name type="scientific">Rhizophora mucronata</name>
    <name type="common">Asiatic mangrove</name>
    <dbReference type="NCBI Taxonomy" id="61149"/>
    <lineage>
        <taxon>Eukaryota</taxon>
        <taxon>Viridiplantae</taxon>
        <taxon>Streptophyta</taxon>
        <taxon>Embryophyta</taxon>
        <taxon>Tracheophyta</taxon>
        <taxon>Spermatophyta</taxon>
        <taxon>Magnoliopsida</taxon>
        <taxon>eudicotyledons</taxon>
        <taxon>Gunneridae</taxon>
        <taxon>Pentapetalae</taxon>
        <taxon>rosids</taxon>
        <taxon>fabids</taxon>
        <taxon>Malpighiales</taxon>
        <taxon>Rhizophoraceae</taxon>
        <taxon>Rhizophora</taxon>
    </lineage>
</organism>
<name>A0A2P2Q754_RHIMU</name>
<evidence type="ECO:0000313" key="1">
    <source>
        <dbReference type="EMBL" id="MBX62818.1"/>
    </source>
</evidence>
<proteinExistence type="predicted"/>
<reference evidence="1" key="1">
    <citation type="submission" date="2018-02" db="EMBL/GenBank/DDBJ databases">
        <title>Rhizophora mucronata_Transcriptome.</title>
        <authorList>
            <person name="Meera S.P."/>
            <person name="Sreeshan A."/>
            <person name="Augustine A."/>
        </authorList>
    </citation>
    <scope>NUCLEOTIDE SEQUENCE</scope>
    <source>
        <tissue evidence="1">Leaf</tissue>
    </source>
</reference>